<reference evidence="3" key="1">
    <citation type="submission" date="2024-05" db="EMBL/GenBank/DDBJ databases">
        <title>Planctomycetes of the genus Singulisphaera possess chitinolytic capabilities.</title>
        <authorList>
            <person name="Ivanova A."/>
        </authorList>
    </citation>
    <scope>NUCLEOTIDE SEQUENCE</scope>
    <source>
        <strain evidence="3">Ch08T</strain>
    </source>
</reference>
<feature type="compositionally biased region" description="Basic and acidic residues" evidence="1">
    <location>
        <begin position="224"/>
        <end position="248"/>
    </location>
</feature>
<sequence>MTPIISVRLIATLFVALVAFSGPALSQDGTDSPIRRTLTPSSTPSQALDAPSQTSSVTTSMGVRQIDEATNSLEKLESSIEESRAKAKSTLDFQWQFIEAQAESINRIKMTARDAFPQRPTEAEAKSRVSQAKEHAAKEIQKSRAMIPELNDRLSAERQRAASIDQRLSAMLYDWCPNGNPFDKCGHFDLRDRFTRECDHSRTALRACKSRIRQLEGQLANADRPTRESEAEVEAAGERQAEEDSAFDERQAAVEAAINELQKSLTKRIAKFKEDEVELARLDSLHTQLRLARAAMSAKRKALPQRTDEDSIDSSWIGLGDLVVAAVGGMGSGISRFASPSLVQAPFARAVPEANWIVGTRRVQMKLPRGVRMNTAGVANGRAYSAHGFDRNMLRGVTPTVVENTIAVGEKSAGKFPGTLNFFDPINRVGVVIDEATGRVITVK</sequence>
<feature type="signal peptide" evidence="2">
    <location>
        <begin position="1"/>
        <end position="26"/>
    </location>
</feature>
<evidence type="ECO:0000256" key="1">
    <source>
        <dbReference type="SAM" id="MobiDB-lite"/>
    </source>
</evidence>
<dbReference type="Gene3D" id="1.10.287.1490">
    <property type="match status" value="1"/>
</dbReference>
<dbReference type="EMBL" id="CP155447">
    <property type="protein sequence ID" value="XBH01560.1"/>
    <property type="molecule type" value="Genomic_DNA"/>
</dbReference>
<feature type="compositionally biased region" description="Polar residues" evidence="1">
    <location>
        <begin position="38"/>
        <end position="61"/>
    </location>
</feature>
<evidence type="ECO:0000313" key="3">
    <source>
        <dbReference type="EMBL" id="XBH01560.1"/>
    </source>
</evidence>
<feature type="region of interest" description="Disordered" evidence="1">
    <location>
        <begin position="26"/>
        <end position="61"/>
    </location>
</feature>
<name>A0AAU7C8W0_9BACT</name>
<keyword evidence="2" id="KW-0732">Signal</keyword>
<feature type="chain" id="PRO_5043974970" evidence="2">
    <location>
        <begin position="27"/>
        <end position="444"/>
    </location>
</feature>
<dbReference type="RefSeq" id="WP_406694299.1">
    <property type="nucleotide sequence ID" value="NZ_CP155447.1"/>
</dbReference>
<protein>
    <submittedName>
        <fullName evidence="3">Uncharacterized protein</fullName>
    </submittedName>
</protein>
<dbReference type="AlphaFoldDB" id="A0AAU7C8W0"/>
<organism evidence="3">
    <name type="scientific">Singulisphaera sp. Ch08</name>
    <dbReference type="NCBI Taxonomy" id="3120278"/>
    <lineage>
        <taxon>Bacteria</taxon>
        <taxon>Pseudomonadati</taxon>
        <taxon>Planctomycetota</taxon>
        <taxon>Planctomycetia</taxon>
        <taxon>Isosphaerales</taxon>
        <taxon>Isosphaeraceae</taxon>
        <taxon>Singulisphaera</taxon>
    </lineage>
</organism>
<proteinExistence type="predicted"/>
<accession>A0AAU7C8W0</accession>
<feature type="region of interest" description="Disordered" evidence="1">
    <location>
        <begin position="216"/>
        <end position="248"/>
    </location>
</feature>
<gene>
    <name evidence="3" type="ORF">V5E97_24810</name>
</gene>
<evidence type="ECO:0000256" key="2">
    <source>
        <dbReference type="SAM" id="SignalP"/>
    </source>
</evidence>